<protein>
    <recommendedName>
        <fullName evidence="3">Lipoprotein</fullName>
    </recommendedName>
</protein>
<sequence length="271" mass="31152">MIYVKRLLCAVLVVFLAACDVPFTKEDPVVVSVGSSKLHLSEIQKQVPEWDSWDDQQRLKFLENWIEEETLYQEAVENGTDKDPVLVRQIEQTVRKIVVDHFLQSFADTMVVGDAEKIDFYHAHPELFLRGKTSISGALIFFRDWQSGDQYYRGHKNLKYDSLPGPHYLIKKIETFESVTETPDSCMITSFDSVEVGTLTKMKYCGGALKIAVVTSKLDSADVLPYEEVAEEVGTQAWLVHRAEVMDRLKKEWKMERPIFSKTDVFSEKEK</sequence>
<evidence type="ECO:0000256" key="1">
    <source>
        <dbReference type="SAM" id="SignalP"/>
    </source>
</evidence>
<feature type="signal peptide" evidence="1">
    <location>
        <begin position="1"/>
        <end position="20"/>
    </location>
</feature>
<reference evidence="2" key="1">
    <citation type="submission" date="2014-03" db="EMBL/GenBank/DDBJ databases">
        <title>A sequence of cellulolytic fosmid clone of goat rumen metagenome.</title>
        <authorList>
            <person name="Lee K.-T."/>
            <person name="Kim J.-Y."/>
            <person name="Kim Y.-J."/>
            <person name="Ahn J.-H."/>
            <person name="Park M.-N."/>
            <person name="Kim J.-H."/>
            <person name="Kim T.-H."/>
        </authorList>
    </citation>
    <scope>NUCLEOTIDE SEQUENCE</scope>
</reference>
<feature type="chain" id="PRO_5002093764" description="Lipoprotein" evidence="1">
    <location>
        <begin position="21"/>
        <end position="271"/>
    </location>
</feature>
<evidence type="ECO:0008006" key="3">
    <source>
        <dbReference type="Google" id="ProtNLM"/>
    </source>
</evidence>
<accession>A0A0B4N0J3</accession>
<dbReference type="EMBL" id="KJ631386">
    <property type="protein sequence ID" value="AIF25997.1"/>
    <property type="molecule type" value="Genomic_DNA"/>
</dbReference>
<dbReference type="PROSITE" id="PS51257">
    <property type="entry name" value="PROKAR_LIPOPROTEIN"/>
    <property type="match status" value="1"/>
</dbReference>
<keyword evidence="1" id="KW-0732">Signal</keyword>
<name>A0A0B4N0J3_9BACT</name>
<organism evidence="2">
    <name type="scientific">uncultured bacterium Ad_113_F04_contig2</name>
    <dbReference type="NCBI Taxonomy" id="1489296"/>
    <lineage>
        <taxon>Bacteria</taxon>
        <taxon>environmental samples</taxon>
    </lineage>
</organism>
<evidence type="ECO:0000313" key="2">
    <source>
        <dbReference type="EMBL" id="AIF25997.1"/>
    </source>
</evidence>
<proteinExistence type="predicted"/>
<dbReference type="AlphaFoldDB" id="A0A0B4N0J3"/>